<dbReference type="InterPro" id="IPR000045">
    <property type="entry name" value="Prepilin_IV_endopep_pep"/>
</dbReference>
<dbReference type="EMBL" id="AP026973">
    <property type="protein sequence ID" value="BDT76389.1"/>
    <property type="molecule type" value="Genomic_DNA"/>
</dbReference>
<feature type="transmembrane region" description="Helical" evidence="3">
    <location>
        <begin position="85"/>
        <end position="104"/>
    </location>
</feature>
<reference evidence="5" key="1">
    <citation type="submission" date="2022-11" db="EMBL/GenBank/DDBJ databases">
        <title>Complete Genome Sequences of three Polynucleobacter sp. Subcluster PnecC Strains KF022, KF023, and KF032 Isolated from a Shallow Eutrophic Lake in Japan.</title>
        <authorList>
            <person name="Ogata Y."/>
            <person name="Watanabe K."/>
            <person name="Takemine S."/>
            <person name="Shindo C."/>
            <person name="Kurokawa R."/>
            <person name="Suda W."/>
        </authorList>
    </citation>
    <scope>NUCLEOTIDE SEQUENCE</scope>
    <source>
        <strain evidence="5">KF023</strain>
    </source>
</reference>
<dbReference type="PANTHER" id="PTHR30487:SF0">
    <property type="entry name" value="PREPILIN LEADER PEPTIDASE_N-METHYLTRANSFERASE-RELATED"/>
    <property type="match status" value="1"/>
</dbReference>
<accession>A0A9C7CRU7</accession>
<evidence type="ECO:0000256" key="2">
    <source>
        <dbReference type="RuleBase" id="RU003793"/>
    </source>
</evidence>
<feature type="transmembrane region" description="Helical" evidence="3">
    <location>
        <begin position="110"/>
        <end position="128"/>
    </location>
</feature>
<name>A0A9C7CRU7_9BURK</name>
<dbReference type="AlphaFoldDB" id="A0A9C7CRU7"/>
<dbReference type="Pfam" id="PF01478">
    <property type="entry name" value="Peptidase_A24"/>
    <property type="match status" value="1"/>
</dbReference>
<feature type="domain" description="Prepilin type IV endopeptidase peptidase" evidence="4">
    <location>
        <begin position="12"/>
        <end position="122"/>
    </location>
</feature>
<comment type="similarity">
    <text evidence="1 2">Belongs to the peptidase A24 family.</text>
</comment>
<sequence>MINLAFSEWVQIFLILVLLYLAYFDLRTFRLPDIITLPLFFTGLLFNSLSNQGFASFQDSIIGAILGYTGLWLLNALYRALKKQNGIGMGDAKLLAALGAWLGWQPLPGILLTASLTGLIGGIIWLVWNKQNHRAAFPFGPFLAIAGIIELLWPQTIQTLLLSKLA</sequence>
<feature type="transmembrane region" description="Helical" evidence="3">
    <location>
        <begin position="135"/>
        <end position="153"/>
    </location>
</feature>
<dbReference type="Gene3D" id="1.20.120.1220">
    <property type="match status" value="1"/>
</dbReference>
<evidence type="ECO:0000256" key="1">
    <source>
        <dbReference type="ARBA" id="ARBA00005801"/>
    </source>
</evidence>
<feature type="transmembrane region" description="Helical" evidence="3">
    <location>
        <begin position="31"/>
        <end position="49"/>
    </location>
</feature>
<dbReference type="InterPro" id="IPR014032">
    <property type="entry name" value="Peptidase_A24A_bac"/>
</dbReference>
<feature type="transmembrane region" description="Helical" evidence="3">
    <location>
        <begin position="6"/>
        <end position="24"/>
    </location>
</feature>
<keyword evidence="3" id="KW-0472">Membrane</keyword>
<evidence type="ECO:0000256" key="3">
    <source>
        <dbReference type="SAM" id="Phobius"/>
    </source>
</evidence>
<dbReference type="PANTHER" id="PTHR30487">
    <property type="entry name" value="TYPE 4 PREPILIN-LIKE PROTEINS LEADER PEPTIDE-PROCESSING ENZYME"/>
    <property type="match status" value="1"/>
</dbReference>
<protein>
    <recommendedName>
        <fullName evidence="4">Prepilin type IV endopeptidase peptidase domain-containing protein</fullName>
    </recommendedName>
</protein>
<keyword evidence="3" id="KW-1133">Transmembrane helix</keyword>
<dbReference type="Proteomes" id="UP001211097">
    <property type="component" value="Chromosome"/>
</dbReference>
<dbReference type="GO" id="GO:0005886">
    <property type="term" value="C:plasma membrane"/>
    <property type="evidence" value="ECO:0007669"/>
    <property type="project" value="TreeGrafter"/>
</dbReference>
<evidence type="ECO:0000259" key="4">
    <source>
        <dbReference type="Pfam" id="PF01478"/>
    </source>
</evidence>
<dbReference type="PRINTS" id="PR00864">
    <property type="entry name" value="PREPILNPTASE"/>
</dbReference>
<dbReference type="RefSeq" id="WP_281742709.1">
    <property type="nucleotide sequence ID" value="NZ_AP026973.1"/>
</dbReference>
<organism evidence="5">
    <name type="scientific">Polynucleobacter yangtzensis</name>
    <dbReference type="NCBI Taxonomy" id="1743159"/>
    <lineage>
        <taxon>Bacteria</taxon>
        <taxon>Pseudomonadati</taxon>
        <taxon>Pseudomonadota</taxon>
        <taxon>Betaproteobacteria</taxon>
        <taxon>Burkholderiales</taxon>
        <taxon>Burkholderiaceae</taxon>
        <taxon>Polynucleobacter</taxon>
    </lineage>
</organism>
<dbReference type="KEGG" id="pyt:PKF023_01920"/>
<keyword evidence="3" id="KW-0812">Transmembrane</keyword>
<evidence type="ECO:0000313" key="5">
    <source>
        <dbReference type="EMBL" id="BDT76389.1"/>
    </source>
</evidence>
<dbReference type="GO" id="GO:0004190">
    <property type="term" value="F:aspartic-type endopeptidase activity"/>
    <property type="evidence" value="ECO:0007669"/>
    <property type="project" value="InterPro"/>
</dbReference>
<proteinExistence type="inferred from homology"/>
<feature type="transmembrane region" description="Helical" evidence="3">
    <location>
        <begin position="61"/>
        <end position="78"/>
    </location>
</feature>
<dbReference type="InterPro" id="IPR050882">
    <property type="entry name" value="Prepilin_peptidase/N-MTase"/>
</dbReference>
<dbReference type="GO" id="GO:0006465">
    <property type="term" value="P:signal peptide processing"/>
    <property type="evidence" value="ECO:0007669"/>
    <property type="project" value="TreeGrafter"/>
</dbReference>
<gene>
    <name evidence="5" type="ORF">PKF023_01920</name>
</gene>